<feature type="compositionally biased region" description="Polar residues" evidence="1">
    <location>
        <begin position="68"/>
        <end position="92"/>
    </location>
</feature>
<feature type="compositionally biased region" description="Basic residues" evidence="1">
    <location>
        <begin position="195"/>
        <end position="205"/>
    </location>
</feature>
<feature type="compositionally biased region" description="Polar residues" evidence="1">
    <location>
        <begin position="119"/>
        <end position="128"/>
    </location>
</feature>
<feature type="compositionally biased region" description="Basic and acidic residues" evidence="1">
    <location>
        <begin position="151"/>
        <end position="166"/>
    </location>
</feature>
<protein>
    <submittedName>
        <fullName evidence="2">Myb-binding protein 1A</fullName>
    </submittedName>
</protein>
<sequence>MQQGQQQGLRQAHSTGSSCLLDLYWQAMKTLGVQHPKLEKDIKEIPSTTQSSISRKQKKKGFLPETIARNTSEDGTLAATSRSQPPGTCNKSNRMKAKVPAQANEMPTTKGPSPGAPTLSPNSPAKSTKLQKKNQKLSQVNGAPRSPMKPAGEKQHHEAITKKGVLDKSPPSTLAQKMARPPLVIRSPSLLQSGTKKKTQLRKAGKPSAGHPQPPSARDSCFSTMI</sequence>
<dbReference type="EMBL" id="JASSZA010000043">
    <property type="protein sequence ID" value="KAK2082215.1"/>
    <property type="molecule type" value="Genomic_DNA"/>
</dbReference>
<proteinExistence type="predicted"/>
<evidence type="ECO:0000313" key="2">
    <source>
        <dbReference type="EMBL" id="KAK2082215.1"/>
    </source>
</evidence>
<evidence type="ECO:0000313" key="3">
    <source>
        <dbReference type="Proteomes" id="UP001266305"/>
    </source>
</evidence>
<reference evidence="2 3" key="1">
    <citation type="submission" date="2023-05" db="EMBL/GenBank/DDBJ databases">
        <title>B98-5 Cell Line De Novo Hybrid Assembly: An Optical Mapping Approach.</title>
        <authorList>
            <person name="Kananen K."/>
            <person name="Auerbach J.A."/>
            <person name="Kautto E."/>
            <person name="Blachly J.S."/>
        </authorList>
    </citation>
    <scope>NUCLEOTIDE SEQUENCE [LARGE SCALE GENOMIC DNA]</scope>
    <source>
        <strain evidence="2">B95-8</strain>
        <tissue evidence="2">Cell line</tissue>
    </source>
</reference>
<name>A0ABQ9TC68_SAGOE</name>
<organism evidence="2 3">
    <name type="scientific">Saguinus oedipus</name>
    <name type="common">Cotton-top tamarin</name>
    <name type="synonym">Oedipomidas oedipus</name>
    <dbReference type="NCBI Taxonomy" id="9490"/>
    <lineage>
        <taxon>Eukaryota</taxon>
        <taxon>Metazoa</taxon>
        <taxon>Chordata</taxon>
        <taxon>Craniata</taxon>
        <taxon>Vertebrata</taxon>
        <taxon>Euteleostomi</taxon>
        <taxon>Mammalia</taxon>
        <taxon>Eutheria</taxon>
        <taxon>Euarchontoglires</taxon>
        <taxon>Primates</taxon>
        <taxon>Haplorrhini</taxon>
        <taxon>Platyrrhini</taxon>
        <taxon>Cebidae</taxon>
        <taxon>Callitrichinae</taxon>
        <taxon>Saguinus</taxon>
    </lineage>
</organism>
<feature type="region of interest" description="Disordered" evidence="1">
    <location>
        <begin position="34"/>
        <end position="226"/>
    </location>
</feature>
<keyword evidence="3" id="KW-1185">Reference proteome</keyword>
<accession>A0ABQ9TC68</accession>
<gene>
    <name evidence="2" type="primary">MYBBP1A_2</name>
    <name evidence="2" type="ORF">P7K49_039440</name>
</gene>
<evidence type="ECO:0000256" key="1">
    <source>
        <dbReference type="SAM" id="MobiDB-lite"/>
    </source>
</evidence>
<comment type="caution">
    <text evidence="2">The sequence shown here is derived from an EMBL/GenBank/DDBJ whole genome shotgun (WGS) entry which is preliminary data.</text>
</comment>
<dbReference type="Proteomes" id="UP001266305">
    <property type="component" value="Unassembled WGS sequence"/>
</dbReference>